<name>A0A552YWF6_9LACT</name>
<dbReference type="InterPro" id="IPR010133">
    <property type="entry name" value="Bacteriocin_signal_seq"/>
</dbReference>
<dbReference type="NCBIfam" id="TIGR01847">
    <property type="entry name" value="bacteriocin_sig"/>
    <property type="match status" value="1"/>
</dbReference>
<evidence type="ECO:0000313" key="1">
    <source>
        <dbReference type="EMBL" id="TRW71555.1"/>
    </source>
</evidence>
<comment type="caution">
    <text evidence="1">The sequence shown here is derived from an EMBL/GenBank/DDBJ whole genome shotgun (WGS) entry which is preliminary data.</text>
</comment>
<dbReference type="AlphaFoldDB" id="A0A552YWF6"/>
<dbReference type="Proteomes" id="UP000317167">
    <property type="component" value="Unassembled WGS sequence"/>
</dbReference>
<sequence>MEVYKNFSSSSFKEVDSDKLQHITGGWAQYLIPVIVSGINHSDQIIKGWKKGFHRNH</sequence>
<accession>A0A552YWF6</accession>
<evidence type="ECO:0000313" key="2">
    <source>
        <dbReference type="Proteomes" id="UP000317167"/>
    </source>
</evidence>
<protein>
    <submittedName>
        <fullName evidence="1">Bacteriocin</fullName>
    </submittedName>
</protein>
<proteinExistence type="predicted"/>
<reference evidence="1 2" key="1">
    <citation type="submission" date="2019-07" db="EMBL/GenBank/DDBJ databases">
        <title>Draft genome of 7 Lactococcus lactis strains isolated from an artisanal cheese production.</title>
        <authorList>
            <person name="Biolcati F."/>
            <person name="Bottero M.T."/>
            <person name="Dalmasso A."/>
            <person name="Mcauliffe O."/>
        </authorList>
    </citation>
    <scope>NUCLEOTIDE SEQUENCE [LARGE SCALE GENOMIC DNA]</scope>
    <source>
        <strain evidence="1 2">MRS45.2</strain>
    </source>
</reference>
<dbReference type="RefSeq" id="WP_143459811.1">
    <property type="nucleotide sequence ID" value="NZ_VJWV01000028.1"/>
</dbReference>
<organism evidence="1 2">
    <name type="scientific">Lactococcus lactis</name>
    <dbReference type="NCBI Taxonomy" id="1358"/>
    <lineage>
        <taxon>Bacteria</taxon>
        <taxon>Bacillati</taxon>
        <taxon>Bacillota</taxon>
        <taxon>Bacilli</taxon>
        <taxon>Lactobacillales</taxon>
        <taxon>Streptococcaceae</taxon>
        <taxon>Lactococcus</taxon>
    </lineage>
</organism>
<dbReference type="EMBL" id="VJWV01000028">
    <property type="protein sequence ID" value="TRW71555.1"/>
    <property type="molecule type" value="Genomic_DNA"/>
</dbReference>
<gene>
    <name evidence="1" type="ORF">FNJ53_13425</name>
</gene>